<dbReference type="RefSeq" id="WP_246090878.1">
    <property type="nucleotide sequence ID" value="NZ_CP032427.1"/>
</dbReference>
<sequence length="364" mass="36811">MARRGKGVVALSVVLVAGVTGGGAYVWRDVHSGPESTASAPDRVRTATVTRTDLSDSRTLPGTLGFGTPHALKGTGQGIVTRLPKPGALAVRGKALYRINDRPVPVFFGDTPFFRPLTKTGVRGHDVSVLGNNLRALGYATGPATVARNTGDGGEGEEFTPALAAALKRWQHDTGQTATGTLTPGRAVVLPGPVRVDSVQAQPGDAADGTLLTYTSAAKTVTVAMDATDMGTVKAGDGAAITLPDGRTIPGTVKALSRTVQGGSAEESAQQTGPATIDVTVAANRATDLKGLDAAAVQVRFDTTTRKGVLAVPVGALVALREGGYAVQRPDGTLIAVTTGMFAGGLVEVSGKGVAVGAKVVTAS</sequence>
<evidence type="ECO:0000313" key="1">
    <source>
        <dbReference type="EMBL" id="AYC36351.1"/>
    </source>
</evidence>
<dbReference type="GeneID" id="91279540"/>
<accession>A0AAI8PKY2</accession>
<evidence type="ECO:0008006" key="3">
    <source>
        <dbReference type="Google" id="ProtNLM"/>
    </source>
</evidence>
<gene>
    <name evidence="1" type="ORF">DWG14_00560</name>
</gene>
<dbReference type="AlphaFoldDB" id="A0AAI8PKY2"/>
<dbReference type="SUPFAM" id="SSF47090">
    <property type="entry name" value="PGBD-like"/>
    <property type="match status" value="1"/>
</dbReference>
<reference evidence="1 2" key="1">
    <citation type="submission" date="2018-09" db="EMBL/GenBank/DDBJ databases">
        <title>Production of Trimethoprim by Streptomyces sp. 3E-1.</title>
        <authorList>
            <person name="Kang H.J."/>
            <person name="Kim S.B."/>
        </authorList>
    </citation>
    <scope>NUCLEOTIDE SEQUENCE [LARGE SCALE GENOMIC DNA]</scope>
    <source>
        <strain evidence="1 2">3E-1</strain>
    </source>
</reference>
<organism evidence="1 2">
    <name type="scientific">Streptomyces griseorubiginosus</name>
    <dbReference type="NCBI Taxonomy" id="67304"/>
    <lineage>
        <taxon>Bacteria</taxon>
        <taxon>Bacillati</taxon>
        <taxon>Actinomycetota</taxon>
        <taxon>Actinomycetes</taxon>
        <taxon>Kitasatosporales</taxon>
        <taxon>Streptomycetaceae</taxon>
        <taxon>Streptomyces</taxon>
    </lineage>
</organism>
<evidence type="ECO:0000313" key="2">
    <source>
        <dbReference type="Proteomes" id="UP000265765"/>
    </source>
</evidence>
<dbReference type="Gene3D" id="1.10.101.10">
    <property type="entry name" value="PGBD-like superfamily/PGBD"/>
    <property type="match status" value="1"/>
</dbReference>
<dbReference type="Proteomes" id="UP000265765">
    <property type="component" value="Chromosome"/>
</dbReference>
<dbReference type="KEGG" id="sge:DWG14_00560"/>
<proteinExistence type="predicted"/>
<name>A0AAI8PKY2_9ACTN</name>
<dbReference type="InterPro" id="IPR036366">
    <property type="entry name" value="PGBDSf"/>
</dbReference>
<protein>
    <recommendedName>
        <fullName evidence="3">Peptidoglycan binding-like domain-containing protein</fullName>
    </recommendedName>
</protein>
<dbReference type="EMBL" id="CP032427">
    <property type="protein sequence ID" value="AYC36351.1"/>
    <property type="molecule type" value="Genomic_DNA"/>
</dbReference>
<dbReference type="InterPro" id="IPR036365">
    <property type="entry name" value="PGBD-like_sf"/>
</dbReference>